<dbReference type="AlphaFoldDB" id="A0A2D0NE90"/>
<accession>A0A2D0NE90</accession>
<organism evidence="1 2">
    <name type="scientific">Flavilitoribacter nigricans (strain ATCC 23147 / DSM 23189 / NBRC 102662 / NCIMB 1420 / SS-2)</name>
    <name type="common">Lewinella nigricans</name>
    <dbReference type="NCBI Taxonomy" id="1122177"/>
    <lineage>
        <taxon>Bacteria</taxon>
        <taxon>Pseudomonadati</taxon>
        <taxon>Bacteroidota</taxon>
        <taxon>Saprospiria</taxon>
        <taxon>Saprospirales</taxon>
        <taxon>Lewinellaceae</taxon>
        <taxon>Flavilitoribacter</taxon>
    </lineage>
</organism>
<sequence>MRINDLSDVQKKDGFVVKKEEWKFYLDGFKDLLKRVETIGVKQERLKQYLNQSATIVEQAKNNGTISFQDGLIITETLCASIHFLDAGVQRWVKGEGDDIDVRLCLHHRKYLVYLLFQISTYQAKPIYEQLLQ</sequence>
<name>A0A2D0NE90_FLAN2</name>
<protein>
    <submittedName>
        <fullName evidence="1">Uncharacterized protein</fullName>
    </submittedName>
</protein>
<dbReference type="Proteomes" id="UP000223913">
    <property type="component" value="Unassembled WGS sequence"/>
</dbReference>
<dbReference type="RefSeq" id="WP_099150089.1">
    <property type="nucleotide sequence ID" value="NZ_PDUD01000017.1"/>
</dbReference>
<evidence type="ECO:0000313" key="2">
    <source>
        <dbReference type="Proteomes" id="UP000223913"/>
    </source>
</evidence>
<evidence type="ECO:0000313" key="1">
    <source>
        <dbReference type="EMBL" id="PHN06834.1"/>
    </source>
</evidence>
<gene>
    <name evidence="1" type="ORF">CRP01_11155</name>
</gene>
<proteinExistence type="predicted"/>
<reference evidence="1 2" key="1">
    <citation type="submission" date="2017-10" db="EMBL/GenBank/DDBJ databases">
        <title>The draft genome sequence of Lewinella nigricans NBRC 102662.</title>
        <authorList>
            <person name="Wang K."/>
        </authorList>
    </citation>
    <scope>NUCLEOTIDE SEQUENCE [LARGE SCALE GENOMIC DNA]</scope>
    <source>
        <strain evidence="1 2">NBRC 102662</strain>
    </source>
</reference>
<comment type="caution">
    <text evidence="1">The sequence shown here is derived from an EMBL/GenBank/DDBJ whole genome shotgun (WGS) entry which is preliminary data.</text>
</comment>
<keyword evidence="2" id="KW-1185">Reference proteome</keyword>
<dbReference type="EMBL" id="PDUD01000017">
    <property type="protein sequence ID" value="PHN06834.1"/>
    <property type="molecule type" value="Genomic_DNA"/>
</dbReference>